<keyword evidence="5 9" id="KW-0479">Metal-binding</keyword>
<evidence type="ECO:0000256" key="7">
    <source>
        <dbReference type="ARBA" id="ARBA00023004"/>
    </source>
</evidence>
<gene>
    <name evidence="11" type="ORF">FIBSPDRAFT_908158</name>
</gene>
<proteinExistence type="inferred from homology"/>
<dbReference type="InterPro" id="IPR050364">
    <property type="entry name" value="Cytochrome_P450_fung"/>
</dbReference>
<dbReference type="Proteomes" id="UP000076532">
    <property type="component" value="Unassembled WGS sequence"/>
</dbReference>
<evidence type="ECO:0000256" key="10">
    <source>
        <dbReference type="RuleBase" id="RU000461"/>
    </source>
</evidence>
<dbReference type="STRING" id="436010.A0A166T3N6"/>
<comment type="similarity">
    <text evidence="3 10">Belongs to the cytochrome P450 family.</text>
</comment>
<dbReference type="InterPro" id="IPR017972">
    <property type="entry name" value="Cyt_P450_CS"/>
</dbReference>
<protein>
    <submittedName>
        <fullName evidence="11">Cytochrome P450</fullName>
    </submittedName>
</protein>
<dbReference type="PANTHER" id="PTHR46300">
    <property type="entry name" value="P450, PUTATIVE (EUROFUNG)-RELATED-RELATED"/>
    <property type="match status" value="1"/>
</dbReference>
<accession>A0A166T3N6</accession>
<keyword evidence="4 9" id="KW-0349">Heme</keyword>
<dbReference type="EMBL" id="KV417495">
    <property type="protein sequence ID" value="KZP30151.1"/>
    <property type="molecule type" value="Genomic_DNA"/>
</dbReference>
<evidence type="ECO:0000256" key="2">
    <source>
        <dbReference type="ARBA" id="ARBA00005179"/>
    </source>
</evidence>
<dbReference type="GO" id="GO:0016705">
    <property type="term" value="F:oxidoreductase activity, acting on paired donors, with incorporation or reduction of molecular oxygen"/>
    <property type="evidence" value="ECO:0007669"/>
    <property type="project" value="InterPro"/>
</dbReference>
<feature type="binding site" description="axial binding residue" evidence="9">
    <location>
        <position position="436"/>
    </location>
    <ligand>
        <name>heme</name>
        <dbReference type="ChEBI" id="CHEBI:30413"/>
    </ligand>
    <ligandPart>
        <name>Fe</name>
        <dbReference type="ChEBI" id="CHEBI:18248"/>
    </ligandPart>
</feature>
<keyword evidence="6 10" id="KW-0560">Oxidoreductase</keyword>
<comment type="pathway">
    <text evidence="2">Secondary metabolite biosynthesis.</text>
</comment>
<sequence>MLTTTSLDATQLIPMGLILVALYIGLKSKRQKHPPGPRGLPLIGNLLDMPTSHEWVQYRKWSKEFKSDIIYLNICGASMVVTNTLESTVDLLEKRSSKYSGRARMPMLAELCGWGWSFALMPYGDTWRAQRRLAAKGFGGQTSVSRYNPAFTRGAHGLLRRLLETPEVWNEHLHHQAGAMMMEVSYGFEALSQNDPFIDTADKAFEAVAAVGISGAFLVDAMPFLKHVPSWFPGAGFKQKAKQWKRHADDTVNAPLEALKVNIAKGVAKPSFALRCLQDMDPNVDTAIQESVIKGSAATIVPSFLETFILAMLQNPAVQRCAHAELDSVLGPDHLPTFDDMPALPYLSAIIKECHRWQVVVPLAIPHMLTEDDEYGGWFLPSGTIVVPNSWAILNDPEVYPEPSVFNPERFLKDGKINPDVPDPELASFGYGRRVCPGRRVASSFAWLSAGYILTSFHVGKATGSDGKLIEPTGNYVAGLVRHPEAFQCKFTPRSDDTRDMISSADV</sequence>
<evidence type="ECO:0000256" key="5">
    <source>
        <dbReference type="ARBA" id="ARBA00022723"/>
    </source>
</evidence>
<dbReference type="PRINTS" id="PR00463">
    <property type="entry name" value="EP450I"/>
</dbReference>
<dbReference type="SUPFAM" id="SSF48264">
    <property type="entry name" value="Cytochrome P450"/>
    <property type="match status" value="1"/>
</dbReference>
<keyword evidence="12" id="KW-1185">Reference proteome</keyword>
<evidence type="ECO:0000313" key="12">
    <source>
        <dbReference type="Proteomes" id="UP000076532"/>
    </source>
</evidence>
<evidence type="ECO:0000256" key="8">
    <source>
        <dbReference type="ARBA" id="ARBA00023033"/>
    </source>
</evidence>
<comment type="cofactor">
    <cofactor evidence="1 9">
        <name>heme</name>
        <dbReference type="ChEBI" id="CHEBI:30413"/>
    </cofactor>
</comment>
<name>A0A166T3N6_9AGAM</name>
<keyword evidence="7 9" id="KW-0408">Iron</keyword>
<evidence type="ECO:0000256" key="1">
    <source>
        <dbReference type="ARBA" id="ARBA00001971"/>
    </source>
</evidence>
<dbReference type="GO" id="GO:0004497">
    <property type="term" value="F:monooxygenase activity"/>
    <property type="evidence" value="ECO:0007669"/>
    <property type="project" value="UniProtKB-KW"/>
</dbReference>
<dbReference type="Gene3D" id="1.10.630.10">
    <property type="entry name" value="Cytochrome P450"/>
    <property type="match status" value="1"/>
</dbReference>
<keyword evidence="8 10" id="KW-0503">Monooxygenase</keyword>
<dbReference type="PANTHER" id="PTHR46300:SF7">
    <property type="entry name" value="P450, PUTATIVE (EUROFUNG)-RELATED"/>
    <property type="match status" value="1"/>
</dbReference>
<dbReference type="GO" id="GO:0020037">
    <property type="term" value="F:heme binding"/>
    <property type="evidence" value="ECO:0007669"/>
    <property type="project" value="InterPro"/>
</dbReference>
<dbReference type="InterPro" id="IPR002401">
    <property type="entry name" value="Cyt_P450_E_grp-I"/>
</dbReference>
<dbReference type="Pfam" id="PF00067">
    <property type="entry name" value="p450"/>
    <property type="match status" value="1"/>
</dbReference>
<reference evidence="11 12" key="1">
    <citation type="journal article" date="2016" name="Mol. Biol. Evol.">
        <title>Comparative Genomics of Early-Diverging Mushroom-Forming Fungi Provides Insights into the Origins of Lignocellulose Decay Capabilities.</title>
        <authorList>
            <person name="Nagy L.G."/>
            <person name="Riley R."/>
            <person name="Tritt A."/>
            <person name="Adam C."/>
            <person name="Daum C."/>
            <person name="Floudas D."/>
            <person name="Sun H."/>
            <person name="Yadav J.S."/>
            <person name="Pangilinan J."/>
            <person name="Larsson K.H."/>
            <person name="Matsuura K."/>
            <person name="Barry K."/>
            <person name="Labutti K."/>
            <person name="Kuo R."/>
            <person name="Ohm R.A."/>
            <person name="Bhattacharya S.S."/>
            <person name="Shirouzu T."/>
            <person name="Yoshinaga Y."/>
            <person name="Martin F.M."/>
            <person name="Grigoriev I.V."/>
            <person name="Hibbett D.S."/>
        </authorList>
    </citation>
    <scope>NUCLEOTIDE SEQUENCE [LARGE SCALE GENOMIC DNA]</scope>
    <source>
        <strain evidence="11 12">CBS 109695</strain>
    </source>
</reference>
<dbReference type="AlphaFoldDB" id="A0A166T3N6"/>
<dbReference type="GO" id="GO:0005506">
    <property type="term" value="F:iron ion binding"/>
    <property type="evidence" value="ECO:0007669"/>
    <property type="project" value="InterPro"/>
</dbReference>
<dbReference type="InterPro" id="IPR001128">
    <property type="entry name" value="Cyt_P450"/>
</dbReference>
<evidence type="ECO:0000256" key="6">
    <source>
        <dbReference type="ARBA" id="ARBA00023002"/>
    </source>
</evidence>
<evidence type="ECO:0000256" key="3">
    <source>
        <dbReference type="ARBA" id="ARBA00010617"/>
    </source>
</evidence>
<evidence type="ECO:0000256" key="4">
    <source>
        <dbReference type="ARBA" id="ARBA00022617"/>
    </source>
</evidence>
<evidence type="ECO:0000256" key="9">
    <source>
        <dbReference type="PIRSR" id="PIRSR602401-1"/>
    </source>
</evidence>
<dbReference type="InterPro" id="IPR036396">
    <property type="entry name" value="Cyt_P450_sf"/>
</dbReference>
<evidence type="ECO:0000313" key="11">
    <source>
        <dbReference type="EMBL" id="KZP30151.1"/>
    </source>
</evidence>
<dbReference type="PROSITE" id="PS00086">
    <property type="entry name" value="CYTOCHROME_P450"/>
    <property type="match status" value="1"/>
</dbReference>
<organism evidence="11 12">
    <name type="scientific">Athelia psychrophila</name>
    <dbReference type="NCBI Taxonomy" id="1759441"/>
    <lineage>
        <taxon>Eukaryota</taxon>
        <taxon>Fungi</taxon>
        <taxon>Dikarya</taxon>
        <taxon>Basidiomycota</taxon>
        <taxon>Agaricomycotina</taxon>
        <taxon>Agaricomycetes</taxon>
        <taxon>Agaricomycetidae</taxon>
        <taxon>Atheliales</taxon>
        <taxon>Atheliaceae</taxon>
        <taxon>Athelia</taxon>
    </lineage>
</organism>
<dbReference type="OrthoDB" id="1055148at2759"/>
<dbReference type="CDD" id="cd11065">
    <property type="entry name" value="CYP64-like"/>
    <property type="match status" value="1"/>
</dbReference>